<comment type="similarity">
    <text evidence="2">Belongs to the bacterial solute-binding protein ModA family.</text>
</comment>
<dbReference type="Proteomes" id="UP000676325">
    <property type="component" value="Unassembled WGS sequence"/>
</dbReference>
<dbReference type="GO" id="GO:0015689">
    <property type="term" value="P:molybdate ion transport"/>
    <property type="evidence" value="ECO:0007669"/>
    <property type="project" value="InterPro"/>
</dbReference>
<comment type="subunit">
    <text evidence="11">The complex is composed of two ATP-binding proteins (ModC), two transmembrane proteins (ModB) and a solute-binding protein (ModA).</text>
</comment>
<dbReference type="AlphaFoldDB" id="A0A941IMF7"/>
<evidence type="ECO:0000256" key="7">
    <source>
        <dbReference type="ARBA" id="ARBA00022729"/>
    </source>
</evidence>
<dbReference type="GO" id="GO:0030973">
    <property type="term" value="F:molybdate ion binding"/>
    <property type="evidence" value="ECO:0007669"/>
    <property type="project" value="TreeGrafter"/>
</dbReference>
<dbReference type="PROSITE" id="PS51257">
    <property type="entry name" value="PROKAR_LIPOPROTEIN"/>
    <property type="match status" value="1"/>
</dbReference>
<evidence type="ECO:0000256" key="3">
    <source>
        <dbReference type="ARBA" id="ARBA00022448"/>
    </source>
</evidence>
<dbReference type="PANTHER" id="PTHR30632">
    <property type="entry name" value="MOLYBDATE-BINDING PERIPLASMIC PROTEIN"/>
    <property type="match status" value="1"/>
</dbReference>
<dbReference type="GO" id="GO:0046872">
    <property type="term" value="F:metal ion binding"/>
    <property type="evidence" value="ECO:0007669"/>
    <property type="project" value="UniProtKB-KW"/>
</dbReference>
<comment type="caution">
    <text evidence="16">The sequence shown here is derived from an EMBL/GenBank/DDBJ whole genome shotgun (WGS) entry which is preliminary data.</text>
</comment>
<keyword evidence="8" id="KW-0472">Membrane</keyword>
<feature type="chain" id="PRO_5039073672" description="Molybdate-binding protein ModA" evidence="15">
    <location>
        <begin position="28"/>
        <end position="274"/>
    </location>
</feature>
<feature type="binding site" evidence="14">
    <location>
        <position position="89"/>
    </location>
    <ligand>
        <name>molybdate</name>
        <dbReference type="ChEBI" id="CHEBI:36264"/>
    </ligand>
</feature>
<evidence type="ECO:0000256" key="8">
    <source>
        <dbReference type="ARBA" id="ARBA00023136"/>
    </source>
</evidence>
<comment type="subcellular location">
    <subcellularLocation>
        <location evidence="1">Cell membrane</location>
        <topology evidence="1">Lipid-anchor</topology>
    </subcellularLocation>
</comment>
<evidence type="ECO:0000256" key="2">
    <source>
        <dbReference type="ARBA" id="ARBA00009175"/>
    </source>
</evidence>
<organism evidence="16 17">
    <name type="scientific">Actinospica acidithermotolerans</name>
    <dbReference type="NCBI Taxonomy" id="2828514"/>
    <lineage>
        <taxon>Bacteria</taxon>
        <taxon>Bacillati</taxon>
        <taxon>Actinomycetota</taxon>
        <taxon>Actinomycetes</taxon>
        <taxon>Catenulisporales</taxon>
        <taxon>Actinospicaceae</taxon>
        <taxon>Actinospica</taxon>
    </lineage>
</organism>
<gene>
    <name evidence="16" type="primary">modA</name>
    <name evidence="16" type="ORF">KDK95_32355</name>
</gene>
<dbReference type="InterPro" id="IPR005950">
    <property type="entry name" value="ModA"/>
</dbReference>
<evidence type="ECO:0000256" key="9">
    <source>
        <dbReference type="ARBA" id="ARBA00023245"/>
    </source>
</evidence>
<evidence type="ECO:0000256" key="4">
    <source>
        <dbReference type="ARBA" id="ARBA00022475"/>
    </source>
</evidence>
<dbReference type="EMBL" id="JAGSOH010000178">
    <property type="protein sequence ID" value="MBR7831042.1"/>
    <property type="molecule type" value="Genomic_DNA"/>
</dbReference>
<keyword evidence="17" id="KW-1185">Reference proteome</keyword>
<evidence type="ECO:0000256" key="11">
    <source>
        <dbReference type="ARBA" id="ARBA00062515"/>
    </source>
</evidence>
<keyword evidence="9" id="KW-0826">Tungsten</keyword>
<dbReference type="GO" id="GO:0005886">
    <property type="term" value="C:plasma membrane"/>
    <property type="evidence" value="ECO:0007669"/>
    <property type="project" value="UniProtKB-SubCell"/>
</dbReference>
<evidence type="ECO:0000256" key="10">
    <source>
        <dbReference type="ARBA" id="ARBA00056002"/>
    </source>
</evidence>
<keyword evidence="3" id="KW-0813">Transport</keyword>
<keyword evidence="4" id="KW-1003">Cell membrane</keyword>
<comment type="function">
    <text evidence="10">Involved in the transport of molybdenum into the cell. Part of the binding-protein-dependent transport system ModABCD.</text>
</comment>
<feature type="signal peptide" evidence="15">
    <location>
        <begin position="1"/>
        <end position="27"/>
    </location>
</feature>
<feature type="binding site" evidence="14">
    <location>
        <position position="61"/>
    </location>
    <ligand>
        <name>molybdate</name>
        <dbReference type="ChEBI" id="CHEBI:36264"/>
    </ligand>
</feature>
<protein>
    <recommendedName>
        <fullName evidence="12">Molybdate-binding protein ModA</fullName>
    </recommendedName>
    <alternativeName>
        <fullName evidence="13">Molybdate/tungstate-binding protein ModA</fullName>
    </alternativeName>
</protein>
<dbReference type="PANTHER" id="PTHR30632:SF0">
    <property type="entry name" value="SULFATE-BINDING PROTEIN"/>
    <property type="match status" value="1"/>
</dbReference>
<dbReference type="RefSeq" id="WP_212522161.1">
    <property type="nucleotide sequence ID" value="NZ_JAGSOH010000178.1"/>
</dbReference>
<dbReference type="FunFam" id="3.40.190.10:FF:000030">
    <property type="entry name" value="Molybdate ABC transporter substrate-binding protein"/>
    <property type="match status" value="1"/>
</dbReference>
<keyword evidence="6 14" id="KW-0479">Metal-binding</keyword>
<dbReference type="SUPFAM" id="SSF53850">
    <property type="entry name" value="Periplasmic binding protein-like II"/>
    <property type="match status" value="1"/>
</dbReference>
<dbReference type="InterPro" id="IPR050682">
    <property type="entry name" value="ModA/WtpA"/>
</dbReference>
<sequence>MPTVNRSSLRRPAAALAVLALAGAALAGCSSSSSASASATGSASGSSQALSGTITVFAAASLQKTFTELANTFEKEHPGTTVKFSFGGSDTLAAQITQGAPADVFASANQSTMQTVEKAGDTTGDPTVFVKNTLEIAVAPGNPKDIKTLSDLTKSGTKVALCAKTVPCGSAAVKALAAAKVSLTPVTYETDVTSALTKVELGEVDAALVYHSDIVGADGKVDGVVFSTASSAVNSYPIDVLKGSTNATLAQAFVAYILSSSSEQVLLKAGFQAP</sequence>
<evidence type="ECO:0000256" key="1">
    <source>
        <dbReference type="ARBA" id="ARBA00004193"/>
    </source>
</evidence>
<evidence type="ECO:0000256" key="13">
    <source>
        <dbReference type="ARBA" id="ARBA00078141"/>
    </source>
</evidence>
<accession>A0A941IMF7</accession>
<dbReference type="PIRSF" id="PIRSF004846">
    <property type="entry name" value="ModA"/>
    <property type="match status" value="1"/>
</dbReference>
<feature type="binding site" evidence="14">
    <location>
        <position position="192"/>
    </location>
    <ligand>
        <name>molybdate</name>
        <dbReference type="ChEBI" id="CHEBI:36264"/>
    </ligand>
</feature>
<evidence type="ECO:0000313" key="17">
    <source>
        <dbReference type="Proteomes" id="UP000676325"/>
    </source>
</evidence>
<keyword evidence="7 15" id="KW-0732">Signal</keyword>
<proteinExistence type="inferred from homology"/>
<dbReference type="Pfam" id="PF13531">
    <property type="entry name" value="SBP_bac_11"/>
    <property type="match status" value="1"/>
</dbReference>
<evidence type="ECO:0000256" key="14">
    <source>
        <dbReference type="PIRSR" id="PIRSR004846-1"/>
    </source>
</evidence>
<evidence type="ECO:0000256" key="12">
    <source>
        <dbReference type="ARBA" id="ARBA00073171"/>
    </source>
</evidence>
<keyword evidence="5 14" id="KW-0500">Molybdenum</keyword>
<dbReference type="NCBIfam" id="TIGR01256">
    <property type="entry name" value="modA"/>
    <property type="match status" value="1"/>
</dbReference>
<evidence type="ECO:0000256" key="5">
    <source>
        <dbReference type="ARBA" id="ARBA00022505"/>
    </source>
</evidence>
<dbReference type="Gene3D" id="3.40.190.10">
    <property type="entry name" value="Periplasmic binding protein-like II"/>
    <property type="match status" value="2"/>
</dbReference>
<reference evidence="16" key="1">
    <citation type="submission" date="2021-04" db="EMBL/GenBank/DDBJ databases">
        <title>Genome based classification of Actinospica acidithermotolerans sp. nov., an actinobacterium isolated from an Indonesian hot spring.</title>
        <authorList>
            <person name="Kusuma A.B."/>
            <person name="Putra K.E."/>
            <person name="Nafisah S."/>
            <person name="Loh J."/>
            <person name="Nouioui I."/>
            <person name="Goodfellow M."/>
        </authorList>
    </citation>
    <scope>NUCLEOTIDE SEQUENCE</scope>
    <source>
        <strain evidence="16">MGRD01-02</strain>
    </source>
</reference>
<evidence type="ECO:0000256" key="15">
    <source>
        <dbReference type="SAM" id="SignalP"/>
    </source>
</evidence>
<feature type="binding site" evidence="14">
    <location>
        <position position="210"/>
    </location>
    <ligand>
        <name>molybdate</name>
        <dbReference type="ChEBI" id="CHEBI:36264"/>
    </ligand>
</feature>
<evidence type="ECO:0000256" key="6">
    <source>
        <dbReference type="ARBA" id="ARBA00022723"/>
    </source>
</evidence>
<name>A0A941IMF7_9ACTN</name>
<evidence type="ECO:0000313" key="16">
    <source>
        <dbReference type="EMBL" id="MBR7831042.1"/>
    </source>
</evidence>